<evidence type="ECO:0000256" key="2">
    <source>
        <dbReference type="SAM" id="MobiDB-lite"/>
    </source>
</evidence>
<gene>
    <name evidence="4" type="ORF">FHX52_3186</name>
</gene>
<reference evidence="4 5" key="1">
    <citation type="submission" date="2019-06" db="EMBL/GenBank/DDBJ databases">
        <title>Sequencing the genomes of 1000 actinobacteria strains.</title>
        <authorList>
            <person name="Klenk H.-P."/>
        </authorList>
    </citation>
    <scope>NUCLEOTIDE SEQUENCE [LARGE SCALE GENOMIC DNA]</scope>
    <source>
        <strain evidence="4 5">DSM 21776</strain>
    </source>
</reference>
<dbReference type="Gene3D" id="3.30.160.20">
    <property type="match status" value="1"/>
</dbReference>
<dbReference type="Proteomes" id="UP000320085">
    <property type="component" value="Unassembled WGS sequence"/>
</dbReference>
<feature type="region of interest" description="Disordered" evidence="2">
    <location>
        <begin position="123"/>
        <end position="167"/>
    </location>
</feature>
<accession>A0A543PQW0</accession>
<dbReference type="GO" id="GO:0003747">
    <property type="term" value="F:translation release factor activity"/>
    <property type="evidence" value="ECO:0007669"/>
    <property type="project" value="InterPro"/>
</dbReference>
<dbReference type="GO" id="GO:0072344">
    <property type="term" value="P:rescue of stalled ribosome"/>
    <property type="evidence" value="ECO:0007669"/>
    <property type="project" value="TreeGrafter"/>
</dbReference>
<comment type="similarity">
    <text evidence="1">Belongs to the prokaryotic/mitochondrial release factor family.</text>
</comment>
<dbReference type="PANTHER" id="PTHR47814">
    <property type="entry name" value="PEPTIDYL-TRNA HYDROLASE ARFB"/>
    <property type="match status" value="1"/>
</dbReference>
<dbReference type="PANTHER" id="PTHR47814:SF1">
    <property type="entry name" value="PEPTIDYL-TRNA HYDROLASE ARFB"/>
    <property type="match status" value="1"/>
</dbReference>
<dbReference type="Pfam" id="PF00472">
    <property type="entry name" value="RF-1"/>
    <property type="match status" value="1"/>
</dbReference>
<evidence type="ECO:0000313" key="4">
    <source>
        <dbReference type="EMBL" id="TQN46462.1"/>
    </source>
</evidence>
<organism evidence="4 5">
    <name type="scientific">Humibacillus xanthopallidus</name>
    <dbReference type="NCBI Taxonomy" id="412689"/>
    <lineage>
        <taxon>Bacteria</taxon>
        <taxon>Bacillati</taxon>
        <taxon>Actinomycetota</taxon>
        <taxon>Actinomycetes</taxon>
        <taxon>Micrococcales</taxon>
        <taxon>Intrasporangiaceae</taxon>
        <taxon>Humibacillus</taxon>
    </lineage>
</organism>
<evidence type="ECO:0000256" key="1">
    <source>
        <dbReference type="ARBA" id="ARBA00010835"/>
    </source>
</evidence>
<dbReference type="EMBL" id="VFQF01000002">
    <property type="protein sequence ID" value="TQN46462.1"/>
    <property type="molecule type" value="Genomic_DNA"/>
</dbReference>
<proteinExistence type="inferred from homology"/>
<evidence type="ECO:0000313" key="5">
    <source>
        <dbReference type="Proteomes" id="UP000320085"/>
    </source>
</evidence>
<dbReference type="GO" id="GO:0004045">
    <property type="term" value="F:peptidyl-tRNA hydrolase activity"/>
    <property type="evidence" value="ECO:0007669"/>
    <property type="project" value="TreeGrafter"/>
</dbReference>
<feature type="compositionally biased region" description="Basic residues" evidence="2">
    <location>
        <begin position="135"/>
        <end position="155"/>
    </location>
</feature>
<dbReference type="InterPro" id="IPR045853">
    <property type="entry name" value="Pep_chain_release_fac_I_sf"/>
</dbReference>
<name>A0A543PQW0_9MICO</name>
<feature type="compositionally biased region" description="Basic and acidic residues" evidence="2">
    <location>
        <begin position="156"/>
        <end position="167"/>
    </location>
</feature>
<dbReference type="OrthoDB" id="9815709at2"/>
<dbReference type="GO" id="GO:0043022">
    <property type="term" value="F:ribosome binding"/>
    <property type="evidence" value="ECO:0007669"/>
    <property type="project" value="TreeGrafter"/>
</dbReference>
<feature type="domain" description="Prokaryotic-type class I peptide chain release factors" evidence="3">
    <location>
        <begin position="37"/>
        <end position="161"/>
    </location>
</feature>
<sequence>MHLGDTSTRRWGDTDEVNEPGDDLVIAPGPGLRRGLVIPASELIERFSRSSGPGGQGVNTTDSRVELLFEPATSASLDDVQRERLSRALADRLVAGRISVVASEHRSQLRNRSAARARLSELLRTALAPPPAARRATKPTKGSQRRRLENKKRRSDLKSGRGRVTGE</sequence>
<dbReference type="InterPro" id="IPR000352">
    <property type="entry name" value="Pep_chain_release_fac_I"/>
</dbReference>
<dbReference type="SUPFAM" id="SSF75620">
    <property type="entry name" value="Release factor"/>
    <property type="match status" value="1"/>
</dbReference>
<comment type="caution">
    <text evidence="4">The sequence shown here is derived from an EMBL/GenBank/DDBJ whole genome shotgun (WGS) entry which is preliminary data.</text>
</comment>
<dbReference type="AlphaFoldDB" id="A0A543PQW0"/>
<evidence type="ECO:0000259" key="3">
    <source>
        <dbReference type="Pfam" id="PF00472"/>
    </source>
</evidence>
<dbReference type="NCBIfam" id="NF006718">
    <property type="entry name" value="PRK09256.1"/>
    <property type="match status" value="1"/>
</dbReference>
<protein>
    <submittedName>
        <fullName evidence="4">Ribosome-associated protein</fullName>
    </submittedName>
</protein>
<feature type="region of interest" description="Disordered" evidence="2">
    <location>
        <begin position="1"/>
        <end position="28"/>
    </location>
</feature>